<evidence type="ECO:0000313" key="4">
    <source>
        <dbReference type="EMBL" id="ODV77976.1"/>
    </source>
</evidence>
<evidence type="ECO:0000256" key="2">
    <source>
        <dbReference type="SAM" id="MobiDB-lite"/>
    </source>
</evidence>
<dbReference type="OrthoDB" id="2133190at2759"/>
<evidence type="ECO:0000259" key="3">
    <source>
        <dbReference type="PROSITE" id="PS50888"/>
    </source>
</evidence>
<keyword evidence="5" id="KW-1185">Reference proteome</keyword>
<dbReference type="AlphaFoldDB" id="A0A1E4SET7"/>
<reference evidence="5" key="1">
    <citation type="submission" date="2016-05" db="EMBL/GenBank/DDBJ databases">
        <title>Comparative genomics of biotechnologically important yeasts.</title>
        <authorList>
            <consortium name="DOE Joint Genome Institute"/>
            <person name="Riley R."/>
            <person name="Haridas S."/>
            <person name="Wolfe K.H."/>
            <person name="Lopes M.R."/>
            <person name="Hittinger C.T."/>
            <person name="Goker M."/>
            <person name="Salamov A."/>
            <person name="Wisecaver J."/>
            <person name="Long T.M."/>
            <person name="Aerts A.L."/>
            <person name="Barry K."/>
            <person name="Choi C."/>
            <person name="Clum A."/>
            <person name="Coughlan A.Y."/>
            <person name="Deshpande S."/>
            <person name="Douglass A.P."/>
            <person name="Hanson S.J."/>
            <person name="Klenk H.-P."/>
            <person name="Labutti K."/>
            <person name="Lapidus A."/>
            <person name="Lindquist E."/>
            <person name="Lipzen A."/>
            <person name="Meier-Kolthoff J.P."/>
            <person name="Ohm R.A."/>
            <person name="Otillar R.P."/>
            <person name="Pangilinan J."/>
            <person name="Peng Y."/>
            <person name="Rokas A."/>
            <person name="Rosa C.A."/>
            <person name="Scheuner C."/>
            <person name="Sibirny A.A."/>
            <person name="Slot J.C."/>
            <person name="Stielow J.B."/>
            <person name="Sun H."/>
            <person name="Kurtzman C.P."/>
            <person name="Blackwell M."/>
            <person name="Grigoriev I.V."/>
            <person name="Jeffries T.W."/>
        </authorList>
    </citation>
    <scope>NUCLEOTIDE SEQUENCE [LARGE SCALE GENOMIC DNA]</scope>
    <source>
        <strain evidence="5">NRRL Y-17324</strain>
    </source>
</reference>
<name>A0A1E4SET7_9ASCO</name>
<feature type="region of interest" description="Disordered" evidence="2">
    <location>
        <begin position="1"/>
        <end position="23"/>
    </location>
</feature>
<organism evidence="4 5">
    <name type="scientific">Suhomyces tanzawaensis NRRL Y-17324</name>
    <dbReference type="NCBI Taxonomy" id="984487"/>
    <lineage>
        <taxon>Eukaryota</taxon>
        <taxon>Fungi</taxon>
        <taxon>Dikarya</taxon>
        <taxon>Ascomycota</taxon>
        <taxon>Saccharomycotina</taxon>
        <taxon>Pichiomycetes</taxon>
        <taxon>Debaryomycetaceae</taxon>
        <taxon>Suhomyces</taxon>
    </lineage>
</organism>
<dbReference type="Proteomes" id="UP000094285">
    <property type="component" value="Unassembled WGS sequence"/>
</dbReference>
<dbReference type="InterPro" id="IPR036638">
    <property type="entry name" value="HLH_DNA-bd_sf"/>
</dbReference>
<dbReference type="GeneID" id="30984498"/>
<dbReference type="InterPro" id="IPR052099">
    <property type="entry name" value="Regulatory_TF_Diverse"/>
</dbReference>
<dbReference type="Gene3D" id="4.10.280.10">
    <property type="entry name" value="Helix-loop-helix DNA-binding domain"/>
    <property type="match status" value="1"/>
</dbReference>
<evidence type="ECO:0000256" key="1">
    <source>
        <dbReference type="SAM" id="Coils"/>
    </source>
</evidence>
<gene>
    <name evidence="4" type="ORF">CANTADRAFT_54751</name>
</gene>
<dbReference type="InterPro" id="IPR011598">
    <property type="entry name" value="bHLH_dom"/>
</dbReference>
<dbReference type="Pfam" id="PF00010">
    <property type="entry name" value="HLH"/>
    <property type="match status" value="1"/>
</dbReference>
<protein>
    <submittedName>
        <fullName evidence="4">HLH-domain-containing protein</fullName>
    </submittedName>
</protein>
<feature type="domain" description="BHLH" evidence="3">
    <location>
        <begin position="18"/>
        <end position="86"/>
    </location>
</feature>
<proteinExistence type="predicted"/>
<dbReference type="RefSeq" id="XP_020063098.1">
    <property type="nucleotide sequence ID" value="XM_020210362.1"/>
</dbReference>
<dbReference type="EMBL" id="KV453914">
    <property type="protein sequence ID" value="ODV77976.1"/>
    <property type="molecule type" value="Genomic_DNA"/>
</dbReference>
<accession>A0A1E4SET7</accession>
<keyword evidence="1" id="KW-0175">Coiled coil</keyword>
<dbReference type="SMART" id="SM00353">
    <property type="entry name" value="HLH"/>
    <property type="match status" value="1"/>
</dbReference>
<feature type="compositionally biased region" description="Basic residues" evidence="2">
    <location>
        <begin position="1"/>
        <end position="15"/>
    </location>
</feature>
<dbReference type="SUPFAM" id="SSF47459">
    <property type="entry name" value="HLH, helix-loop-helix DNA-binding domain"/>
    <property type="match status" value="1"/>
</dbReference>
<dbReference type="STRING" id="984487.A0A1E4SET7"/>
<evidence type="ECO:0000313" key="5">
    <source>
        <dbReference type="Proteomes" id="UP000094285"/>
    </source>
</evidence>
<dbReference type="PANTHER" id="PTHR47336:SF3">
    <property type="entry name" value="SERINE-RICH PROTEIN TYE7"/>
    <property type="match status" value="1"/>
</dbReference>
<dbReference type="PANTHER" id="PTHR47336">
    <property type="entry name" value="TRANSCRIPTION FACTOR HMS1-RELATED"/>
    <property type="match status" value="1"/>
</dbReference>
<sequence>MSRRRSVPRGPRKKLTASQKQAHNKIEKKYRININEKIAGLQKIIPAVANELVGFETVTPENAEHGCQRLNKSAILEKATEYILLLQKKLRQLMAENTALKNQILRHGGTTE</sequence>
<dbReference type="GO" id="GO:0046983">
    <property type="term" value="F:protein dimerization activity"/>
    <property type="evidence" value="ECO:0007669"/>
    <property type="project" value="InterPro"/>
</dbReference>
<dbReference type="PROSITE" id="PS50888">
    <property type="entry name" value="BHLH"/>
    <property type="match status" value="1"/>
</dbReference>
<feature type="coiled-coil region" evidence="1">
    <location>
        <begin position="76"/>
        <end position="103"/>
    </location>
</feature>